<evidence type="ECO:0000256" key="10">
    <source>
        <dbReference type="ARBA" id="ARBA00023163"/>
    </source>
</evidence>
<feature type="domain" description="C2H2-type" evidence="14">
    <location>
        <begin position="340"/>
        <end position="368"/>
    </location>
</feature>
<comment type="subcellular location">
    <subcellularLocation>
        <location evidence="2">Nucleus</location>
    </subcellularLocation>
</comment>
<evidence type="ECO:0000256" key="6">
    <source>
        <dbReference type="ARBA" id="ARBA00022771"/>
    </source>
</evidence>
<feature type="region of interest" description="Disordered" evidence="13">
    <location>
        <begin position="356"/>
        <end position="376"/>
    </location>
</feature>
<dbReference type="OrthoDB" id="427030at2759"/>
<evidence type="ECO:0000256" key="2">
    <source>
        <dbReference type="ARBA" id="ARBA00004123"/>
    </source>
</evidence>
<comment type="similarity">
    <text evidence="3">Belongs to the krueppel C2H2-type zinc-finger protein family.</text>
</comment>
<comment type="function">
    <text evidence="1">May be involved in transcriptional regulation.</text>
</comment>
<dbReference type="InterPro" id="IPR013087">
    <property type="entry name" value="Znf_C2H2_type"/>
</dbReference>
<dbReference type="GO" id="GO:0005634">
    <property type="term" value="C:nucleus"/>
    <property type="evidence" value="ECO:0007669"/>
    <property type="project" value="UniProtKB-SubCell"/>
</dbReference>
<name>A0A8J6EH29_ELECQ</name>
<dbReference type="PANTHER" id="PTHR24404:SF97">
    <property type="entry name" value="ZINC FINGER PROTEIN 350"/>
    <property type="match status" value="1"/>
</dbReference>
<dbReference type="FunFam" id="3.30.160.60:FF:000557">
    <property type="entry name" value="zinc finger and SCAN domain-containing protein 29"/>
    <property type="match status" value="1"/>
</dbReference>
<dbReference type="GO" id="GO:0003700">
    <property type="term" value="F:DNA-binding transcription factor activity"/>
    <property type="evidence" value="ECO:0007669"/>
    <property type="project" value="TreeGrafter"/>
</dbReference>
<feature type="compositionally biased region" description="Polar residues" evidence="13">
    <location>
        <begin position="77"/>
        <end position="90"/>
    </location>
</feature>
<sequence length="390" mass="44161">MEDHQPPTSPDGSSRSCRFSSSLYSQDCPEEDHDVYHYDQGEDLLDIKVEVVEEKEMCIRTEQQYGSVKKDLRERSSNLPYSQESPELNYNVPQDHQEEDLINVKIEAKAAEEDDLSVRGEQPCSEEEMPVDVGTANNPSSNVEGNILVLLNYKVEDKDLMQLSSAENLITSNKHLGPSSTDLLYNRVEPSPDQSQIVVQSTDHRGGKMFECAKLRDHQRTHTGEKPFACSQCGKSFIQKSVLVEHVRIHLGEKPHSCSECGKRFTQKSNLLKHQRFHTGEKPYPCSECGKRFTQKSDLVEHQRIHTQEKPFSCSECGKCFITKVKLGIHQRSHTGEKPYSCSQCGKCFTRKSSLDHHHQRSHTGKKPNSLPQLTNNPCQGLSLPCVSLH</sequence>
<dbReference type="FunFam" id="3.30.160.60:FF:002343">
    <property type="entry name" value="Zinc finger protein 33A"/>
    <property type="match status" value="1"/>
</dbReference>
<keyword evidence="11" id="KW-0539">Nucleus</keyword>
<keyword evidence="8" id="KW-0805">Transcription regulation</keyword>
<feature type="domain" description="C2H2-type" evidence="14">
    <location>
        <begin position="284"/>
        <end position="311"/>
    </location>
</feature>
<evidence type="ECO:0000259" key="14">
    <source>
        <dbReference type="PROSITE" id="PS50157"/>
    </source>
</evidence>
<keyword evidence="5" id="KW-0677">Repeat</keyword>
<dbReference type="GO" id="GO:0008270">
    <property type="term" value="F:zinc ion binding"/>
    <property type="evidence" value="ECO:0007669"/>
    <property type="project" value="UniProtKB-KW"/>
</dbReference>
<proteinExistence type="inferred from homology"/>
<dbReference type="FunFam" id="3.30.160.60:FF:001155">
    <property type="entry name" value="Zinc finger 30C"/>
    <property type="match status" value="1"/>
</dbReference>
<evidence type="ECO:0000256" key="8">
    <source>
        <dbReference type="ARBA" id="ARBA00023015"/>
    </source>
</evidence>
<dbReference type="EMBL" id="WNTK01000690">
    <property type="protein sequence ID" value="KAG9468901.1"/>
    <property type="molecule type" value="Genomic_DNA"/>
</dbReference>
<dbReference type="SUPFAM" id="SSF57667">
    <property type="entry name" value="beta-beta-alpha zinc fingers"/>
    <property type="match status" value="3"/>
</dbReference>
<dbReference type="Pfam" id="PF00096">
    <property type="entry name" value="zf-C2H2"/>
    <property type="match status" value="5"/>
</dbReference>
<dbReference type="FunFam" id="3.30.160.60:FF:000295">
    <property type="entry name" value="zinc finger protein 19"/>
    <property type="match status" value="1"/>
</dbReference>
<feature type="region of interest" description="Disordered" evidence="13">
    <location>
        <begin position="71"/>
        <end position="90"/>
    </location>
</feature>
<feature type="region of interest" description="Disordered" evidence="13">
    <location>
        <begin position="1"/>
        <end position="29"/>
    </location>
</feature>
<keyword evidence="4" id="KW-0479">Metal-binding</keyword>
<evidence type="ECO:0000256" key="4">
    <source>
        <dbReference type="ARBA" id="ARBA00022723"/>
    </source>
</evidence>
<dbReference type="PROSITE" id="PS50157">
    <property type="entry name" value="ZINC_FINGER_C2H2_2"/>
    <property type="match status" value="5"/>
</dbReference>
<dbReference type="Gene3D" id="3.30.160.60">
    <property type="entry name" value="Classic Zinc Finger"/>
    <property type="match status" value="6"/>
</dbReference>
<evidence type="ECO:0000313" key="15">
    <source>
        <dbReference type="EMBL" id="KAG9468901.1"/>
    </source>
</evidence>
<dbReference type="FunFam" id="3.30.160.60:FF:000936">
    <property type="entry name" value="Zinc finger protein 577"/>
    <property type="match status" value="1"/>
</dbReference>
<dbReference type="EMBL" id="WNTK01000690">
    <property type="protein sequence ID" value="KAG9468902.1"/>
    <property type="molecule type" value="Genomic_DNA"/>
</dbReference>
<evidence type="ECO:0000313" key="16">
    <source>
        <dbReference type="Proteomes" id="UP000770717"/>
    </source>
</evidence>
<dbReference type="Proteomes" id="UP000770717">
    <property type="component" value="Unassembled WGS sequence"/>
</dbReference>
<keyword evidence="10" id="KW-0804">Transcription</keyword>
<comment type="caution">
    <text evidence="15">The sequence shown here is derived from an EMBL/GenBank/DDBJ whole genome shotgun (WGS) entry which is preliminary data.</text>
</comment>
<evidence type="ECO:0000256" key="1">
    <source>
        <dbReference type="ARBA" id="ARBA00003767"/>
    </source>
</evidence>
<feature type="domain" description="C2H2-type" evidence="14">
    <location>
        <begin position="256"/>
        <end position="283"/>
    </location>
</feature>
<dbReference type="AlphaFoldDB" id="A0A8J6EH29"/>
<dbReference type="GO" id="GO:0000978">
    <property type="term" value="F:RNA polymerase II cis-regulatory region sequence-specific DNA binding"/>
    <property type="evidence" value="ECO:0007669"/>
    <property type="project" value="TreeGrafter"/>
</dbReference>
<evidence type="ECO:0000256" key="5">
    <source>
        <dbReference type="ARBA" id="ARBA00022737"/>
    </source>
</evidence>
<dbReference type="SMART" id="SM00355">
    <property type="entry name" value="ZnF_C2H2"/>
    <property type="match status" value="5"/>
</dbReference>
<accession>A0A8J6EH29</accession>
<keyword evidence="6 12" id="KW-0863">Zinc-finger</keyword>
<gene>
    <name evidence="15" type="ORF">GDO78_021696</name>
</gene>
<feature type="domain" description="C2H2-type" evidence="14">
    <location>
        <begin position="312"/>
        <end position="339"/>
    </location>
</feature>
<dbReference type="GO" id="GO:0006357">
    <property type="term" value="P:regulation of transcription by RNA polymerase II"/>
    <property type="evidence" value="ECO:0007669"/>
    <property type="project" value="TreeGrafter"/>
</dbReference>
<feature type="compositionally biased region" description="Low complexity" evidence="13">
    <location>
        <begin position="10"/>
        <end position="25"/>
    </location>
</feature>
<keyword evidence="7" id="KW-0862">Zinc</keyword>
<feature type="region of interest" description="Disordered" evidence="13">
    <location>
        <begin position="112"/>
        <end position="139"/>
    </location>
</feature>
<dbReference type="InterPro" id="IPR050589">
    <property type="entry name" value="Ikaros_C2H2-ZF"/>
</dbReference>
<evidence type="ECO:0000256" key="13">
    <source>
        <dbReference type="SAM" id="MobiDB-lite"/>
    </source>
</evidence>
<keyword evidence="16" id="KW-1185">Reference proteome</keyword>
<dbReference type="InterPro" id="IPR036236">
    <property type="entry name" value="Znf_C2H2_sf"/>
</dbReference>
<evidence type="ECO:0000256" key="3">
    <source>
        <dbReference type="ARBA" id="ARBA00006991"/>
    </source>
</evidence>
<dbReference type="PROSITE" id="PS00028">
    <property type="entry name" value="ZINC_FINGER_C2H2_1"/>
    <property type="match status" value="5"/>
</dbReference>
<dbReference type="PANTHER" id="PTHR24404">
    <property type="entry name" value="ZINC FINGER PROTEIN"/>
    <property type="match status" value="1"/>
</dbReference>
<evidence type="ECO:0000256" key="7">
    <source>
        <dbReference type="ARBA" id="ARBA00022833"/>
    </source>
</evidence>
<reference evidence="15" key="1">
    <citation type="thesis" date="2020" institute="ProQuest LLC" country="789 East Eisenhower Parkway, Ann Arbor, MI, USA">
        <title>Comparative Genomics and Chromosome Evolution.</title>
        <authorList>
            <person name="Mudd A.B."/>
        </authorList>
    </citation>
    <scope>NUCLEOTIDE SEQUENCE</scope>
    <source>
        <strain evidence="15">HN-11 Male</strain>
        <tissue evidence="15">Kidney and liver</tissue>
    </source>
</reference>
<evidence type="ECO:0000256" key="12">
    <source>
        <dbReference type="PROSITE-ProRule" id="PRU00042"/>
    </source>
</evidence>
<evidence type="ECO:0000256" key="9">
    <source>
        <dbReference type="ARBA" id="ARBA00023125"/>
    </source>
</evidence>
<evidence type="ECO:0000256" key="11">
    <source>
        <dbReference type="ARBA" id="ARBA00023242"/>
    </source>
</evidence>
<feature type="domain" description="C2H2-type" evidence="14">
    <location>
        <begin position="228"/>
        <end position="255"/>
    </location>
</feature>
<keyword evidence="9" id="KW-0238">DNA-binding</keyword>
<organism evidence="15 16">
    <name type="scientific">Eleutherodactylus coqui</name>
    <name type="common">Puerto Rican coqui</name>
    <dbReference type="NCBI Taxonomy" id="57060"/>
    <lineage>
        <taxon>Eukaryota</taxon>
        <taxon>Metazoa</taxon>
        <taxon>Chordata</taxon>
        <taxon>Craniata</taxon>
        <taxon>Vertebrata</taxon>
        <taxon>Euteleostomi</taxon>
        <taxon>Amphibia</taxon>
        <taxon>Batrachia</taxon>
        <taxon>Anura</taxon>
        <taxon>Neobatrachia</taxon>
        <taxon>Hyloidea</taxon>
        <taxon>Eleutherodactylidae</taxon>
        <taxon>Eleutherodactylinae</taxon>
        <taxon>Eleutherodactylus</taxon>
        <taxon>Eleutherodactylus</taxon>
    </lineage>
</organism>
<protein>
    <recommendedName>
        <fullName evidence="14">C2H2-type domain-containing protein</fullName>
    </recommendedName>
</protein>